<evidence type="ECO:0000313" key="2">
    <source>
        <dbReference type="Proteomes" id="UP000192940"/>
    </source>
</evidence>
<gene>
    <name evidence="1" type="ORF">SAMN05661091_4123</name>
</gene>
<dbReference type="Gene3D" id="6.20.120.50">
    <property type="match status" value="1"/>
</dbReference>
<dbReference type="RefSeq" id="WP_208914893.1">
    <property type="nucleotide sequence ID" value="NZ_LT840184.1"/>
</dbReference>
<dbReference type="Proteomes" id="UP000192940">
    <property type="component" value="Chromosome I"/>
</dbReference>
<reference evidence="1 2" key="1">
    <citation type="submission" date="2017-04" db="EMBL/GenBank/DDBJ databases">
        <authorList>
            <person name="Afonso C.L."/>
            <person name="Miller P.J."/>
            <person name="Scott M.A."/>
            <person name="Spackman E."/>
            <person name="Goraichik I."/>
            <person name="Dimitrov K.M."/>
            <person name="Suarez D.L."/>
            <person name="Swayne D.E."/>
        </authorList>
    </citation>
    <scope>NUCLEOTIDE SEQUENCE [LARGE SCALE GENOMIC DNA]</scope>
    <source>
        <strain evidence="1 2">N3/975</strain>
    </source>
</reference>
<sequence>MIKGVIDRFEDDIAVVEVEDGKTLHYPKHLLPSDAEVGDVIKIDGNHFTVDKDETKKRRNEIDGLMNELFED</sequence>
<proteinExistence type="predicted"/>
<name>A0A1X7HK99_9BACL</name>
<dbReference type="Pfam" id="PF11213">
    <property type="entry name" value="DUF3006"/>
    <property type="match status" value="1"/>
</dbReference>
<accession>A0A1X7HK99</accession>
<dbReference type="STRING" id="1313296.SAMN05661091_4123"/>
<evidence type="ECO:0000313" key="1">
    <source>
        <dbReference type="EMBL" id="SMF88115.1"/>
    </source>
</evidence>
<keyword evidence="2" id="KW-1185">Reference proteome</keyword>
<dbReference type="InterPro" id="IPR021377">
    <property type="entry name" value="DUF3006"/>
</dbReference>
<organism evidence="1 2">
    <name type="scientific">Paenibacillus uliginis N3/975</name>
    <dbReference type="NCBI Taxonomy" id="1313296"/>
    <lineage>
        <taxon>Bacteria</taxon>
        <taxon>Bacillati</taxon>
        <taxon>Bacillota</taxon>
        <taxon>Bacilli</taxon>
        <taxon>Bacillales</taxon>
        <taxon>Paenibacillaceae</taxon>
        <taxon>Paenibacillus</taxon>
    </lineage>
</organism>
<dbReference type="EMBL" id="LT840184">
    <property type="protein sequence ID" value="SMF88115.1"/>
    <property type="molecule type" value="Genomic_DNA"/>
</dbReference>
<protein>
    <submittedName>
        <fullName evidence="1">Uncharacterized protein</fullName>
    </submittedName>
</protein>
<dbReference type="AlphaFoldDB" id="A0A1X7HK99"/>